<keyword evidence="1" id="KW-0732">Signal</keyword>
<sequence>MKVLVLVLICLGAVQGFNLKEADYRVVNAFAAYCASSALHSWNCFWCNESSVSVVDVVENTTTFTSAFVGIDHTHNEVIASFRGTIKTSIQNWITDLDLIQTQPYSTLPNVSVHEGFWKAYLSISTRFIKALKTAIASCPGCSRTVYTGHSLGGALASLALMDAVYYYQIPQPTPILYTFGQPRTGDSGWAQFMQQLTGSITRVVHNNDIVPHVPPKDFGYYHTPVEIWMPTGSVPYIVCDNSGEDPNCSDSKINLSVPDHLFYVGHNQTIGSEHGC</sequence>
<dbReference type="InterPro" id="IPR002921">
    <property type="entry name" value="Fungal_lipase-type"/>
</dbReference>
<feature type="chain" id="PRO_5025616346" description="Fungal lipase-type domain-containing protein" evidence="1">
    <location>
        <begin position="17"/>
        <end position="277"/>
    </location>
</feature>
<dbReference type="SUPFAM" id="SSF53474">
    <property type="entry name" value="alpha/beta-Hydrolases"/>
    <property type="match status" value="1"/>
</dbReference>
<evidence type="ECO:0000259" key="2">
    <source>
        <dbReference type="Pfam" id="PF01764"/>
    </source>
</evidence>
<organism evidence="3">
    <name type="scientific">Arcella intermedia</name>
    <dbReference type="NCBI Taxonomy" id="1963864"/>
    <lineage>
        <taxon>Eukaryota</taxon>
        <taxon>Amoebozoa</taxon>
        <taxon>Tubulinea</taxon>
        <taxon>Elardia</taxon>
        <taxon>Arcellinida</taxon>
        <taxon>Sphaerothecina</taxon>
        <taxon>Arcellidae</taxon>
        <taxon>Arcella</taxon>
    </lineage>
</organism>
<protein>
    <recommendedName>
        <fullName evidence="2">Fungal lipase-type domain-containing protein</fullName>
    </recommendedName>
</protein>
<dbReference type="Pfam" id="PF01764">
    <property type="entry name" value="Lipase_3"/>
    <property type="match status" value="1"/>
</dbReference>
<evidence type="ECO:0000313" key="3">
    <source>
        <dbReference type="EMBL" id="NDV34953.1"/>
    </source>
</evidence>
<accession>A0A6B2LD26</accession>
<dbReference type="PANTHER" id="PTHR45856:SF11">
    <property type="entry name" value="FUNGAL LIPASE-LIKE DOMAIN-CONTAINING PROTEIN"/>
    <property type="match status" value="1"/>
</dbReference>
<evidence type="ECO:0000256" key="1">
    <source>
        <dbReference type="SAM" id="SignalP"/>
    </source>
</evidence>
<dbReference type="InterPro" id="IPR051218">
    <property type="entry name" value="Sec_MonoDiacylglyc_Lipase"/>
</dbReference>
<dbReference type="Gene3D" id="3.40.50.1820">
    <property type="entry name" value="alpha/beta hydrolase"/>
    <property type="match status" value="1"/>
</dbReference>
<dbReference type="AlphaFoldDB" id="A0A6B2LD26"/>
<dbReference type="GO" id="GO:0006629">
    <property type="term" value="P:lipid metabolic process"/>
    <property type="evidence" value="ECO:0007669"/>
    <property type="project" value="InterPro"/>
</dbReference>
<dbReference type="PANTHER" id="PTHR45856">
    <property type="entry name" value="ALPHA/BETA-HYDROLASES SUPERFAMILY PROTEIN"/>
    <property type="match status" value="1"/>
</dbReference>
<dbReference type="CDD" id="cd00519">
    <property type="entry name" value="Lipase_3"/>
    <property type="match status" value="1"/>
</dbReference>
<reference evidence="3" key="1">
    <citation type="journal article" date="2020" name="J. Eukaryot. Microbiol.">
        <title>De novo Sequencing, Assembly and Annotation of the Transcriptome for the Free-Living Testate Amoeba Arcella intermedia.</title>
        <authorList>
            <person name="Ribeiro G.M."/>
            <person name="Porfirio-Sousa A.L."/>
            <person name="Maurer-Alcala X.X."/>
            <person name="Katz L.A."/>
            <person name="Lahr D.J.G."/>
        </authorList>
    </citation>
    <scope>NUCLEOTIDE SEQUENCE</scope>
</reference>
<dbReference type="EMBL" id="GIBP01005984">
    <property type="protein sequence ID" value="NDV34953.1"/>
    <property type="molecule type" value="Transcribed_RNA"/>
</dbReference>
<feature type="signal peptide" evidence="1">
    <location>
        <begin position="1"/>
        <end position="16"/>
    </location>
</feature>
<feature type="domain" description="Fungal lipase-type" evidence="2">
    <location>
        <begin position="80"/>
        <end position="218"/>
    </location>
</feature>
<dbReference type="InterPro" id="IPR029058">
    <property type="entry name" value="AB_hydrolase_fold"/>
</dbReference>
<proteinExistence type="predicted"/>
<name>A0A6B2LD26_9EUKA</name>